<comment type="caution">
    <text evidence="3">The sequence shown here is derived from an EMBL/GenBank/DDBJ whole genome shotgun (WGS) entry which is preliminary data.</text>
</comment>
<proteinExistence type="predicted"/>
<keyword evidence="1" id="KW-0732">Signal</keyword>
<organism evidence="3 4">
    <name type="scientific">Maribacter polysiphoniae</name>
    <dbReference type="NCBI Taxonomy" id="429344"/>
    <lineage>
        <taxon>Bacteria</taxon>
        <taxon>Pseudomonadati</taxon>
        <taxon>Bacteroidota</taxon>
        <taxon>Flavobacteriia</taxon>
        <taxon>Flavobacteriales</taxon>
        <taxon>Flavobacteriaceae</taxon>
        <taxon>Maribacter</taxon>
    </lineage>
</organism>
<accession>A0A316E3M1</accession>
<reference evidence="2 5" key="2">
    <citation type="submission" date="2020-07" db="EMBL/GenBank/DDBJ databases">
        <title>The draft genome sequence of Maribacter polysiphoniae KCTC 22021.</title>
        <authorList>
            <person name="Mu L."/>
        </authorList>
    </citation>
    <scope>NUCLEOTIDE SEQUENCE [LARGE SCALE GENOMIC DNA]</scope>
    <source>
        <strain evidence="2 5">KCTC 22021</strain>
    </source>
</reference>
<feature type="chain" id="PRO_5016244424" evidence="1">
    <location>
        <begin position="21"/>
        <end position="213"/>
    </location>
</feature>
<dbReference type="Pfam" id="PF14903">
    <property type="entry name" value="WG_beta_rep"/>
    <property type="match status" value="2"/>
</dbReference>
<sequence>MKRRIICLMLLMALPLTTIAQSENVSYDEIAPFSEGLAAVRIGNQWGFINENAQLVIDFRDDLVWNQNADTNKAGVLGIRYPQFKNGRCMIQKSKVNNIPFYGFIDTSGEIVIQPEYLNITEFDHKNAIGIYVREAFQGQNEINISVIDYIFTEVVVNTNGEIIWPIHEREHILTAKRRYETPELHSRLIGDDLLIYKTKDNKWETKKLDLSI</sequence>
<evidence type="ECO:0000313" key="5">
    <source>
        <dbReference type="Proteomes" id="UP000651837"/>
    </source>
</evidence>
<dbReference type="RefSeq" id="WP_109649198.1">
    <property type="nucleotide sequence ID" value="NZ_JACWLN010000001.1"/>
</dbReference>
<dbReference type="Proteomes" id="UP000245667">
    <property type="component" value="Unassembled WGS sequence"/>
</dbReference>
<gene>
    <name evidence="2" type="ORF">HZY62_00690</name>
    <name evidence="3" type="ORF">LX92_01009</name>
</gene>
<evidence type="ECO:0000313" key="3">
    <source>
        <dbReference type="EMBL" id="PWK24645.1"/>
    </source>
</evidence>
<dbReference type="InterPro" id="IPR032774">
    <property type="entry name" value="WG_beta_rep"/>
</dbReference>
<dbReference type="OrthoDB" id="5464673at2"/>
<dbReference type="PANTHER" id="PTHR37841">
    <property type="entry name" value="GLR2918 PROTEIN"/>
    <property type="match status" value="1"/>
</dbReference>
<dbReference type="PANTHER" id="PTHR37841:SF1">
    <property type="entry name" value="DUF3298 DOMAIN-CONTAINING PROTEIN"/>
    <property type="match status" value="1"/>
</dbReference>
<dbReference type="Proteomes" id="UP000651837">
    <property type="component" value="Unassembled WGS sequence"/>
</dbReference>
<feature type="signal peptide" evidence="1">
    <location>
        <begin position="1"/>
        <end position="20"/>
    </location>
</feature>
<keyword evidence="5" id="KW-1185">Reference proteome</keyword>
<evidence type="ECO:0000313" key="4">
    <source>
        <dbReference type="Proteomes" id="UP000245667"/>
    </source>
</evidence>
<protein>
    <submittedName>
        <fullName evidence="3">WG repeat protein</fullName>
    </submittedName>
    <submittedName>
        <fullName evidence="2">WG repeat-containing protein</fullName>
    </submittedName>
</protein>
<evidence type="ECO:0000256" key="1">
    <source>
        <dbReference type="SAM" id="SignalP"/>
    </source>
</evidence>
<name>A0A316E3M1_9FLAO</name>
<dbReference type="AlphaFoldDB" id="A0A316E3M1"/>
<reference evidence="3 4" key="1">
    <citation type="submission" date="2018-05" db="EMBL/GenBank/DDBJ databases">
        <title>Genomic Encyclopedia of Archaeal and Bacterial Type Strains, Phase II (KMG-II): from individual species to whole genera.</title>
        <authorList>
            <person name="Goeker M."/>
        </authorList>
    </citation>
    <scope>NUCLEOTIDE SEQUENCE [LARGE SCALE GENOMIC DNA]</scope>
    <source>
        <strain evidence="3 4">DSM 23514</strain>
    </source>
</reference>
<evidence type="ECO:0000313" key="2">
    <source>
        <dbReference type="EMBL" id="MBD1259089.1"/>
    </source>
</evidence>
<dbReference type="EMBL" id="QGGQ01000002">
    <property type="protein sequence ID" value="PWK24645.1"/>
    <property type="molecule type" value="Genomic_DNA"/>
</dbReference>
<dbReference type="EMBL" id="JACWLN010000001">
    <property type="protein sequence ID" value="MBD1259089.1"/>
    <property type="molecule type" value="Genomic_DNA"/>
</dbReference>